<keyword evidence="2" id="KW-1185">Reference proteome</keyword>
<reference evidence="1" key="1">
    <citation type="submission" date="2020-04" db="EMBL/GenBank/DDBJ databases">
        <authorList>
            <person name="Alioto T."/>
            <person name="Alioto T."/>
            <person name="Gomez Garrido J."/>
        </authorList>
    </citation>
    <scope>NUCLEOTIDE SEQUENCE</scope>
    <source>
        <strain evidence="1">A484AB</strain>
    </source>
</reference>
<evidence type="ECO:0000313" key="1">
    <source>
        <dbReference type="EMBL" id="CAB3983172.1"/>
    </source>
</evidence>
<dbReference type="PROSITE" id="PS50878">
    <property type="entry name" value="RT_POL"/>
    <property type="match status" value="1"/>
</dbReference>
<sequence>MALIKCYHNWLEWLDGDADFVRVFTFDFKEAFDYVSHYILSEKLKALKVNPYIINWIIDFLSDRRQRVTVDGITTEYVNINRGVPQESVLGPVLFSIMVNDIDTIYEEKSLMTKFANDLTLSVPVKANGFDSSSDEIANIQKWSFENSMSLNLEKTWEMLVRGKTNKSLPLPISGIERKNELKLFGVTLNENPCNWDANINSLLQKGGSRMYILRVCKFYGFPMKDLEMLFNSLIVSLFFHAIGATVGWSISK</sequence>
<protein>
    <submittedName>
        <fullName evidence="1">Uncharacterized protein</fullName>
    </submittedName>
</protein>
<gene>
    <name evidence="1" type="ORF">PACLA_8A070872</name>
</gene>
<dbReference type="Pfam" id="PF00078">
    <property type="entry name" value="RVT_1"/>
    <property type="match status" value="1"/>
</dbReference>
<proteinExistence type="predicted"/>
<dbReference type="Proteomes" id="UP001152795">
    <property type="component" value="Unassembled WGS sequence"/>
</dbReference>
<accession>A0A6S7G337</accession>
<dbReference type="InterPro" id="IPR000477">
    <property type="entry name" value="RT_dom"/>
</dbReference>
<dbReference type="PANTHER" id="PTHR33332">
    <property type="entry name" value="REVERSE TRANSCRIPTASE DOMAIN-CONTAINING PROTEIN"/>
    <property type="match status" value="1"/>
</dbReference>
<dbReference type="OrthoDB" id="998159at2759"/>
<dbReference type="EMBL" id="CACRXK020000585">
    <property type="protein sequence ID" value="CAB3983172.1"/>
    <property type="molecule type" value="Genomic_DNA"/>
</dbReference>
<comment type="caution">
    <text evidence="1">The sequence shown here is derived from an EMBL/GenBank/DDBJ whole genome shotgun (WGS) entry which is preliminary data.</text>
</comment>
<name>A0A6S7G337_PARCT</name>
<evidence type="ECO:0000313" key="2">
    <source>
        <dbReference type="Proteomes" id="UP001152795"/>
    </source>
</evidence>
<dbReference type="AlphaFoldDB" id="A0A6S7G337"/>
<organism evidence="1 2">
    <name type="scientific">Paramuricea clavata</name>
    <name type="common">Red gorgonian</name>
    <name type="synonym">Violescent sea-whip</name>
    <dbReference type="NCBI Taxonomy" id="317549"/>
    <lineage>
        <taxon>Eukaryota</taxon>
        <taxon>Metazoa</taxon>
        <taxon>Cnidaria</taxon>
        <taxon>Anthozoa</taxon>
        <taxon>Octocorallia</taxon>
        <taxon>Malacalcyonacea</taxon>
        <taxon>Plexauridae</taxon>
        <taxon>Paramuricea</taxon>
    </lineage>
</organism>